<dbReference type="GO" id="GO:0009298">
    <property type="term" value="P:GDP-mannose biosynthetic process"/>
    <property type="evidence" value="ECO:0007669"/>
    <property type="project" value="InterPro"/>
</dbReference>
<feature type="binding site" evidence="11">
    <location>
        <position position="20"/>
    </location>
    <ligand>
        <name>alpha-D-mannose 1-phosphate</name>
        <dbReference type="ChEBI" id="CHEBI:58409"/>
    </ligand>
</feature>
<comment type="pathway">
    <text evidence="2 13">Nucleotide-sugar biosynthesis; GDP-alpha-D-mannose biosynthesis; alpha-D-mannose 1-phosphate from D-fructose 6-phosphate: step 2/2.</text>
</comment>
<protein>
    <recommendedName>
        <fullName evidence="5 13">Phosphomannomutase</fullName>
        <ecNumber evidence="5 13">5.4.2.8</ecNumber>
    </recommendedName>
</protein>
<reference evidence="14" key="1">
    <citation type="journal article" date="2023" name="Insect Mol. Biol.">
        <title>Genome sequencing provides insights into the evolution of gene families encoding plant cell wall-degrading enzymes in longhorned beetles.</title>
        <authorList>
            <person name="Shin N.R."/>
            <person name="Okamura Y."/>
            <person name="Kirsch R."/>
            <person name="Pauchet Y."/>
        </authorList>
    </citation>
    <scope>NUCLEOTIDE SEQUENCE</scope>
    <source>
        <strain evidence="14">AMC_N1</strain>
    </source>
</reference>
<comment type="cofactor">
    <cofactor evidence="12">
        <name>Mg(2+)</name>
        <dbReference type="ChEBI" id="CHEBI:18420"/>
    </cofactor>
</comment>
<evidence type="ECO:0000256" key="3">
    <source>
        <dbReference type="ARBA" id="ARBA00009736"/>
    </source>
</evidence>
<evidence type="ECO:0000256" key="2">
    <source>
        <dbReference type="ARBA" id="ARBA00004699"/>
    </source>
</evidence>
<evidence type="ECO:0000256" key="1">
    <source>
        <dbReference type="ARBA" id="ARBA00004496"/>
    </source>
</evidence>
<feature type="binding site" evidence="11">
    <location>
        <position position="180"/>
    </location>
    <ligand>
        <name>alpha-D-mannose 1-phosphate</name>
        <dbReference type="ChEBI" id="CHEBI:58409"/>
    </ligand>
</feature>
<dbReference type="CDD" id="cd02585">
    <property type="entry name" value="HAD_PMM"/>
    <property type="match status" value="1"/>
</dbReference>
<dbReference type="PANTHER" id="PTHR10466">
    <property type="entry name" value="PHOSPHOMANNOMUTASE"/>
    <property type="match status" value="1"/>
</dbReference>
<dbReference type="PANTHER" id="PTHR10466:SF0">
    <property type="entry name" value="PHOSPHOMANNOMUTASE"/>
    <property type="match status" value="1"/>
</dbReference>
<dbReference type="AlphaFoldDB" id="A0AAV8YSD8"/>
<dbReference type="Proteomes" id="UP001162162">
    <property type="component" value="Unassembled WGS sequence"/>
</dbReference>
<dbReference type="InterPro" id="IPR006379">
    <property type="entry name" value="HAD-SF_hydro_IIB"/>
</dbReference>
<sequence>MSKKRILCLFDMDGTLTKARAVIKPEFYDFLLYKVKPLSCIALVGGSDFKKIAEQMGGSDVVHKFDYVFSENGLVYFKYGKEEGRQSIQKFMGENVLQQFINYVLKYLSTITLPVKRGTFVEFRASMLNISPIGRSCSQEERDAFEKYDQEHQIRKQMIDTLRKEFPDIGLTYSIGGQISFDVFPNGWDKTYCLQYLESEGFDEVHFFGDKTAKGGNDYEIFCDKRVIGHSVKNPDDTRRQLEELF</sequence>
<dbReference type="SFLD" id="SFLDG01140">
    <property type="entry name" value="C2.B:_Phosphomannomutase_and_P"/>
    <property type="match status" value="1"/>
</dbReference>
<dbReference type="Gene3D" id="3.30.1240.20">
    <property type="match status" value="1"/>
</dbReference>
<dbReference type="InterPro" id="IPR023214">
    <property type="entry name" value="HAD_sf"/>
</dbReference>
<evidence type="ECO:0000256" key="5">
    <source>
        <dbReference type="ARBA" id="ARBA00012730"/>
    </source>
</evidence>
<name>A0AAV8YSD8_9CUCU</name>
<feature type="binding site" evidence="11">
    <location>
        <position position="182"/>
    </location>
    <ligand>
        <name>alpha-D-mannose 1-phosphate</name>
        <dbReference type="ChEBI" id="CHEBI:58409"/>
    </ligand>
</feature>
<feature type="binding site" evidence="11">
    <location>
        <position position="124"/>
    </location>
    <ligand>
        <name>alpha-D-mannose 1-phosphate</name>
        <dbReference type="ChEBI" id="CHEBI:58409"/>
    </ligand>
</feature>
<feature type="binding site" evidence="11">
    <location>
        <position position="142"/>
    </location>
    <ligand>
        <name>alpha-D-mannose 1-phosphate</name>
        <dbReference type="ChEBI" id="CHEBI:58409"/>
    </ligand>
</feature>
<dbReference type="SFLD" id="SFLDS00003">
    <property type="entry name" value="Haloacid_Dehalogenase"/>
    <property type="match status" value="1"/>
</dbReference>
<feature type="binding site" evidence="12">
    <location>
        <position position="13"/>
    </location>
    <ligand>
        <name>Mg(2+)</name>
        <dbReference type="ChEBI" id="CHEBI:18420"/>
        <label>1</label>
    </ligand>
</feature>
<dbReference type="GO" id="GO:0004615">
    <property type="term" value="F:phosphomannomutase activity"/>
    <property type="evidence" value="ECO:0007669"/>
    <property type="project" value="UniProtKB-EC"/>
</dbReference>
<evidence type="ECO:0000256" key="6">
    <source>
        <dbReference type="ARBA" id="ARBA00022490"/>
    </source>
</evidence>
<dbReference type="GO" id="GO:0006487">
    <property type="term" value="P:protein N-linked glycosylation"/>
    <property type="evidence" value="ECO:0007669"/>
    <property type="project" value="TreeGrafter"/>
</dbReference>
<comment type="subcellular location">
    <subcellularLocation>
        <location evidence="1 13">Cytoplasm</location>
    </subcellularLocation>
</comment>
<dbReference type="GO" id="GO:0006013">
    <property type="term" value="P:mannose metabolic process"/>
    <property type="evidence" value="ECO:0007669"/>
    <property type="project" value="TreeGrafter"/>
</dbReference>
<comment type="subunit">
    <text evidence="4 13">Homodimer.</text>
</comment>
<dbReference type="SFLD" id="SFLDG01143">
    <property type="entry name" value="C2.B.3:_Phosphomannomutase_Lik"/>
    <property type="match status" value="1"/>
</dbReference>
<evidence type="ECO:0000256" key="11">
    <source>
        <dbReference type="PIRSR" id="PIRSR605002-2"/>
    </source>
</evidence>
<feature type="active site" description="Nucleophile" evidence="10">
    <location>
        <position position="11"/>
    </location>
</feature>
<organism evidence="14 15">
    <name type="scientific">Aromia moschata</name>
    <dbReference type="NCBI Taxonomy" id="1265417"/>
    <lineage>
        <taxon>Eukaryota</taxon>
        <taxon>Metazoa</taxon>
        <taxon>Ecdysozoa</taxon>
        <taxon>Arthropoda</taxon>
        <taxon>Hexapoda</taxon>
        <taxon>Insecta</taxon>
        <taxon>Pterygota</taxon>
        <taxon>Neoptera</taxon>
        <taxon>Endopterygota</taxon>
        <taxon>Coleoptera</taxon>
        <taxon>Polyphaga</taxon>
        <taxon>Cucujiformia</taxon>
        <taxon>Chrysomeloidea</taxon>
        <taxon>Cerambycidae</taxon>
        <taxon>Cerambycinae</taxon>
        <taxon>Callichromatini</taxon>
        <taxon>Aromia</taxon>
    </lineage>
</organism>
<gene>
    <name evidence="14" type="ORF">NQ318_019190</name>
</gene>
<evidence type="ECO:0000256" key="10">
    <source>
        <dbReference type="PIRSR" id="PIRSR605002-1"/>
    </source>
</evidence>
<comment type="caution">
    <text evidence="14">The sequence shown here is derived from an EMBL/GenBank/DDBJ whole genome shotgun (WGS) entry which is preliminary data.</text>
</comment>
<evidence type="ECO:0000256" key="4">
    <source>
        <dbReference type="ARBA" id="ARBA00011738"/>
    </source>
</evidence>
<keyword evidence="8 12" id="KW-0460">Magnesium</keyword>
<dbReference type="InterPro" id="IPR043169">
    <property type="entry name" value="PMM_cap"/>
</dbReference>
<evidence type="ECO:0000256" key="12">
    <source>
        <dbReference type="PIRSR" id="PIRSR605002-3"/>
    </source>
</evidence>
<keyword evidence="15" id="KW-1185">Reference proteome</keyword>
<dbReference type="SFLD" id="SFLDF00445">
    <property type="entry name" value="alpha-phosphomannomutase"/>
    <property type="match status" value="1"/>
</dbReference>
<keyword evidence="9 13" id="KW-0413">Isomerase</keyword>
<feature type="binding site" evidence="12">
    <location>
        <position position="210"/>
    </location>
    <ligand>
        <name>Mg(2+)</name>
        <dbReference type="ChEBI" id="CHEBI:18420"/>
        <label>1</label>
    </ligand>
</feature>
<dbReference type="FunFam" id="3.30.1240.20:FF:000001">
    <property type="entry name" value="Phosphomannomutase"/>
    <property type="match status" value="1"/>
</dbReference>
<feature type="binding site" evidence="12">
    <location>
        <position position="224"/>
    </location>
    <ligand>
        <name>Mg(2+)</name>
        <dbReference type="ChEBI" id="CHEBI:18420"/>
        <label>1</label>
    </ligand>
</feature>
<keyword evidence="7 12" id="KW-0479">Metal-binding</keyword>
<evidence type="ECO:0000313" key="15">
    <source>
        <dbReference type="Proteomes" id="UP001162162"/>
    </source>
</evidence>
<dbReference type="InterPro" id="IPR036412">
    <property type="entry name" value="HAD-like_sf"/>
</dbReference>
<evidence type="ECO:0000256" key="7">
    <source>
        <dbReference type="ARBA" id="ARBA00022723"/>
    </source>
</evidence>
<feature type="binding site" evidence="12">
    <location>
        <position position="222"/>
    </location>
    <ligand>
        <name>Mg(2+)</name>
        <dbReference type="ChEBI" id="CHEBI:18420"/>
        <label>1</label>
    </ligand>
</feature>
<dbReference type="Pfam" id="PF03332">
    <property type="entry name" value="PMM"/>
    <property type="match status" value="1"/>
</dbReference>
<feature type="binding site" evidence="11">
    <location>
        <position position="135"/>
    </location>
    <ligand>
        <name>alpha-D-mannose 1-phosphate</name>
        <dbReference type="ChEBI" id="CHEBI:58409"/>
    </ligand>
</feature>
<dbReference type="Gene3D" id="3.40.50.1000">
    <property type="entry name" value="HAD superfamily/HAD-like"/>
    <property type="match status" value="1"/>
</dbReference>
<comment type="catalytic activity">
    <reaction evidence="13">
        <text>alpha-D-mannose 1-phosphate = D-mannose 6-phosphate</text>
        <dbReference type="Rhea" id="RHEA:11140"/>
        <dbReference type="ChEBI" id="CHEBI:58409"/>
        <dbReference type="ChEBI" id="CHEBI:58735"/>
        <dbReference type="EC" id="5.4.2.8"/>
    </reaction>
</comment>
<evidence type="ECO:0000256" key="9">
    <source>
        <dbReference type="ARBA" id="ARBA00023235"/>
    </source>
</evidence>
<evidence type="ECO:0000256" key="13">
    <source>
        <dbReference type="RuleBase" id="RU361118"/>
    </source>
</evidence>
<dbReference type="SUPFAM" id="SSF56784">
    <property type="entry name" value="HAD-like"/>
    <property type="match status" value="1"/>
</dbReference>
<accession>A0AAV8YSD8</accession>
<keyword evidence="6 13" id="KW-0963">Cytoplasm</keyword>
<comment type="similarity">
    <text evidence="3 13">Belongs to the eukaryotic PMM family.</text>
</comment>
<dbReference type="GO" id="GO:0046872">
    <property type="term" value="F:metal ion binding"/>
    <property type="evidence" value="ECO:0007669"/>
    <property type="project" value="UniProtKB-KW"/>
</dbReference>
<comment type="function">
    <text evidence="13">Involved in the synthesis of the GDP-mannose and dolichol-phosphate-mannose required for a number of critical mannosyl transfer reactions.</text>
</comment>
<dbReference type="EC" id="5.4.2.8" evidence="5 13"/>
<proteinExistence type="inferred from homology"/>
<dbReference type="NCBIfam" id="TIGR01484">
    <property type="entry name" value="HAD-SF-IIB"/>
    <property type="match status" value="1"/>
</dbReference>
<dbReference type="InterPro" id="IPR005002">
    <property type="entry name" value="PMM"/>
</dbReference>
<evidence type="ECO:0000256" key="8">
    <source>
        <dbReference type="ARBA" id="ARBA00022842"/>
    </source>
</evidence>
<evidence type="ECO:0000313" key="14">
    <source>
        <dbReference type="EMBL" id="KAJ8953947.1"/>
    </source>
</evidence>
<feature type="binding site" evidence="12">
    <location>
        <position position="11"/>
    </location>
    <ligand>
        <name>Mg(2+)</name>
        <dbReference type="ChEBI" id="CHEBI:18420"/>
        <label>1</label>
    </ligand>
</feature>
<dbReference type="GO" id="GO:0005829">
    <property type="term" value="C:cytosol"/>
    <property type="evidence" value="ECO:0007669"/>
    <property type="project" value="TreeGrafter"/>
</dbReference>
<feature type="active site" description="Proton donor/acceptor" evidence="10">
    <location>
        <position position="13"/>
    </location>
</feature>
<dbReference type="EMBL" id="JAPWTK010000052">
    <property type="protein sequence ID" value="KAJ8953947.1"/>
    <property type="molecule type" value="Genomic_DNA"/>
</dbReference>